<proteinExistence type="inferred from homology"/>
<dbReference type="GO" id="GO:0006508">
    <property type="term" value="P:proteolysis"/>
    <property type="evidence" value="ECO:0007669"/>
    <property type="project" value="InterPro"/>
</dbReference>
<dbReference type="PANTHER" id="PTHR24276:SF98">
    <property type="entry name" value="FI18310P1-RELATED"/>
    <property type="match status" value="1"/>
</dbReference>
<keyword evidence="2" id="KW-0677">Repeat</keyword>
<dbReference type="InterPro" id="IPR043504">
    <property type="entry name" value="Peptidase_S1_PA_chymotrypsin"/>
</dbReference>
<dbReference type="HOGENOM" id="CLU_488878_0_0_2"/>
<dbReference type="SMART" id="SM00020">
    <property type="entry name" value="Tryp_SPc"/>
    <property type="match status" value="1"/>
</dbReference>
<dbReference type="InterPro" id="IPR001254">
    <property type="entry name" value="Trypsin_dom"/>
</dbReference>
<name>Q2FN86_METHJ</name>
<evidence type="ECO:0000256" key="1">
    <source>
        <dbReference type="ARBA" id="ARBA00007664"/>
    </source>
</evidence>
<protein>
    <submittedName>
        <fullName evidence="5">Peptidase S1 and S6, chymotrypsin/Hap</fullName>
    </submittedName>
</protein>
<dbReference type="InterPro" id="IPR001314">
    <property type="entry name" value="Peptidase_S1A"/>
</dbReference>
<keyword evidence="6" id="KW-1185">Reference proteome</keyword>
<feature type="domain" description="Peptidase S1" evidence="4">
    <location>
        <begin position="39"/>
        <end position="247"/>
    </location>
</feature>
<evidence type="ECO:0000313" key="5">
    <source>
        <dbReference type="EMBL" id="ABD42117.1"/>
    </source>
</evidence>
<comment type="similarity">
    <text evidence="1">Belongs to the peptidase S1 family.</text>
</comment>
<dbReference type="Proteomes" id="UP000001941">
    <property type="component" value="Chromosome"/>
</dbReference>
<evidence type="ECO:0000256" key="3">
    <source>
        <dbReference type="ARBA" id="ARBA00023157"/>
    </source>
</evidence>
<dbReference type="Gene3D" id="3.50.4.10">
    <property type="entry name" value="Hepatocyte Growth Factor"/>
    <property type="match status" value="1"/>
</dbReference>
<evidence type="ECO:0000259" key="4">
    <source>
        <dbReference type="PROSITE" id="PS50240"/>
    </source>
</evidence>
<dbReference type="PROSITE" id="PS50240">
    <property type="entry name" value="TRYPSIN_DOM"/>
    <property type="match status" value="1"/>
</dbReference>
<reference evidence="6" key="1">
    <citation type="journal article" date="2016" name="Stand. Genomic Sci.">
        <title>Complete genome sequence of Methanospirillum hungatei type strain JF1.</title>
        <authorList>
            <person name="Gunsalus R.P."/>
            <person name="Cook L.E."/>
            <person name="Crable B."/>
            <person name="Rohlin L."/>
            <person name="McDonald E."/>
            <person name="Mouttaki H."/>
            <person name="Sieber J.R."/>
            <person name="Poweleit N."/>
            <person name="Zhou H."/>
            <person name="Lapidus A.L."/>
            <person name="Daligault H.E."/>
            <person name="Land M."/>
            <person name="Gilna P."/>
            <person name="Ivanova N."/>
            <person name="Kyrpides N."/>
            <person name="Culley D.E."/>
            <person name="McInerney M.J."/>
        </authorList>
    </citation>
    <scope>NUCLEOTIDE SEQUENCE [LARGE SCALE GENOMIC DNA]</scope>
    <source>
        <strain evidence="6">ATCC 27890 / DSM 864 / NBRC 100397 / JF-1</strain>
    </source>
</reference>
<gene>
    <name evidence="5" type="ordered locus">Mhun_2415</name>
</gene>
<organism evidence="5 6">
    <name type="scientific">Methanospirillum hungatei JF-1 (strain ATCC 27890 / DSM 864 / NBRC 100397 / JF-1)</name>
    <dbReference type="NCBI Taxonomy" id="323259"/>
    <lineage>
        <taxon>Archaea</taxon>
        <taxon>Methanobacteriati</taxon>
        <taxon>Methanobacteriota</taxon>
        <taxon>Stenosarchaea group</taxon>
        <taxon>Methanomicrobia</taxon>
        <taxon>Methanomicrobiales</taxon>
        <taxon>Methanospirillaceae</taxon>
        <taxon>Methanospirillum</taxon>
    </lineage>
</organism>
<dbReference type="InterPro" id="IPR003609">
    <property type="entry name" value="Pan_app"/>
</dbReference>
<dbReference type="InterPro" id="IPR009003">
    <property type="entry name" value="Peptidase_S1_PA"/>
</dbReference>
<evidence type="ECO:0000313" key="6">
    <source>
        <dbReference type="Proteomes" id="UP000001941"/>
    </source>
</evidence>
<evidence type="ECO:0000256" key="2">
    <source>
        <dbReference type="ARBA" id="ARBA00022737"/>
    </source>
</evidence>
<dbReference type="GO" id="GO:0004252">
    <property type="term" value="F:serine-type endopeptidase activity"/>
    <property type="evidence" value="ECO:0007669"/>
    <property type="project" value="InterPro"/>
</dbReference>
<dbReference type="PANTHER" id="PTHR24276">
    <property type="entry name" value="POLYSERASE-RELATED"/>
    <property type="match status" value="1"/>
</dbReference>
<dbReference type="SUPFAM" id="SSF50494">
    <property type="entry name" value="Trypsin-like serine proteases"/>
    <property type="match status" value="1"/>
</dbReference>
<sequence>MNKSKHIEKKYLFLLVLVMLLIGFGSSDDPAIGIKQSALSHGTAVQDGELEAVGEVIGSGGCTGTLIADNLVLSAAHCFCNGKSNCVNQGQFILRNVRTVADPNNRRNVTFTGKVRIFPEYEDRGWQREDYGVLELNSPASSQVLVTPIPVEDPWNIPLVGETLTLVGFGMTGDKCALPGQGKMKIALPVDESGWGGISFKNNRLYSCPGDSGGPILNKAGHVVGVASWGDNQVSVYRPTSYAYNWIFGIGTPKWRLCEWVPVETGGKNSHEKVQICPDGSYLTALDLDGDQSVSDFDTPLIGQARCCRIEGKEQEKWAESQWVPVEQKGLSSHSMSGSWCPQGSYITGIDLDSCSGCDPLDSPVIGAVQCSKPSGNGLWGSTYWMDVGPEKSHQKQDWCFEGAYITQLDLDRDGESDPHDSPVVGKAKCSCSRAAFSPAVIQMIATPFIAAIQTLDPMDMNIPEMVPIGPEDIALTPSKTDMEPDTNRPGEDYTVFDLSSPDPEACANACREDEKCMAYSYVKPGFQSEKARCWLKSGIPDAEPDECCVSGIIRTP</sequence>
<dbReference type="EMBL" id="CP000254">
    <property type="protein sequence ID" value="ABD42117.1"/>
    <property type="molecule type" value="Genomic_DNA"/>
</dbReference>
<dbReference type="PROSITE" id="PS00134">
    <property type="entry name" value="TRYPSIN_HIS"/>
    <property type="match status" value="1"/>
</dbReference>
<accession>Q2FN86</accession>
<dbReference type="Pfam" id="PF00089">
    <property type="entry name" value="Trypsin"/>
    <property type="match status" value="1"/>
</dbReference>
<dbReference type="Pfam" id="PF14295">
    <property type="entry name" value="PAN_4"/>
    <property type="match status" value="1"/>
</dbReference>
<keyword evidence="3" id="KW-1015">Disulfide bond</keyword>
<dbReference type="EnsemblBacteria" id="ABD42117">
    <property type="protein sequence ID" value="ABD42117"/>
    <property type="gene ID" value="Mhun_2415"/>
</dbReference>
<dbReference type="Gene3D" id="2.40.10.10">
    <property type="entry name" value="Trypsin-like serine proteases"/>
    <property type="match status" value="2"/>
</dbReference>
<dbReference type="eggNOG" id="arCOG03377">
    <property type="taxonomic scope" value="Archaea"/>
</dbReference>
<dbReference type="AlphaFoldDB" id="Q2FN86"/>
<dbReference type="InterPro" id="IPR018114">
    <property type="entry name" value="TRYPSIN_HIS"/>
</dbReference>
<dbReference type="InParanoid" id="Q2FN86"/>
<dbReference type="KEGG" id="mhu:Mhun_2415"/>
<dbReference type="InterPro" id="IPR050430">
    <property type="entry name" value="Peptidase_S1"/>
</dbReference>
<dbReference type="PRINTS" id="PR00722">
    <property type="entry name" value="CHYMOTRYPSIN"/>
</dbReference>